<dbReference type="PANTHER" id="PTHR41313">
    <property type="entry name" value="ADENINE-SPECIFIC METHYLTRANSFERASE"/>
    <property type="match status" value="1"/>
</dbReference>
<reference evidence="3 4" key="1">
    <citation type="submission" date="2020-05" db="EMBL/GenBank/DDBJ databases">
        <title>The draft genome sequence of Maribacter arenosus CAU 1321.</title>
        <authorList>
            <person name="Mu L."/>
        </authorList>
    </citation>
    <scope>NUCLEOTIDE SEQUENCE [LARGE SCALE GENOMIC DNA]</scope>
    <source>
        <strain evidence="3 4">CAU 1321</strain>
    </source>
</reference>
<evidence type="ECO:0000256" key="1">
    <source>
        <dbReference type="SAM" id="Coils"/>
    </source>
</evidence>
<keyword evidence="3" id="KW-0378">Hydrolase</keyword>
<dbReference type="PANTHER" id="PTHR41313:SF1">
    <property type="entry name" value="DNA METHYLASE ADENINE-SPECIFIC DOMAIN-CONTAINING PROTEIN"/>
    <property type="match status" value="1"/>
</dbReference>
<comment type="caution">
    <text evidence="3">The sequence shown here is derived from an EMBL/GenBank/DDBJ whole genome shotgun (WGS) entry which is preliminary data.</text>
</comment>
<keyword evidence="4" id="KW-1185">Reference proteome</keyword>
<dbReference type="SMART" id="SM00490">
    <property type="entry name" value="HELICc"/>
    <property type="match status" value="1"/>
</dbReference>
<dbReference type="EMBL" id="JABTCG010000005">
    <property type="protein sequence ID" value="MBD0851929.1"/>
    <property type="molecule type" value="Genomic_DNA"/>
</dbReference>
<feature type="coiled-coil region" evidence="1">
    <location>
        <begin position="964"/>
        <end position="998"/>
    </location>
</feature>
<feature type="domain" description="Helicase C-terminal" evidence="2">
    <location>
        <begin position="1242"/>
        <end position="1413"/>
    </location>
</feature>
<dbReference type="Proteomes" id="UP000598350">
    <property type="component" value="Unassembled WGS sequence"/>
</dbReference>
<dbReference type="InterPro" id="IPR014001">
    <property type="entry name" value="Helicase_ATP-bd"/>
</dbReference>
<evidence type="ECO:0000313" key="3">
    <source>
        <dbReference type="EMBL" id="MBD0851929.1"/>
    </source>
</evidence>
<keyword evidence="1" id="KW-0175">Coiled coil</keyword>
<dbReference type="Gene3D" id="3.40.50.300">
    <property type="entry name" value="P-loop containing nucleotide triphosphate hydrolases"/>
    <property type="match status" value="2"/>
</dbReference>
<name>A0ABR7VE65_9FLAO</name>
<organism evidence="3 4">
    <name type="scientific">Maribacter arenosus</name>
    <dbReference type="NCBI Taxonomy" id="1854708"/>
    <lineage>
        <taxon>Bacteria</taxon>
        <taxon>Pseudomonadati</taxon>
        <taxon>Bacteroidota</taxon>
        <taxon>Flavobacteriia</taxon>
        <taxon>Flavobacteriales</taxon>
        <taxon>Flavobacteriaceae</taxon>
        <taxon>Maribacter</taxon>
    </lineage>
</organism>
<keyword evidence="3" id="KW-0067">ATP-binding</keyword>
<evidence type="ECO:0000259" key="2">
    <source>
        <dbReference type="PROSITE" id="PS51194"/>
    </source>
</evidence>
<dbReference type="SUPFAM" id="SSF52540">
    <property type="entry name" value="P-loop containing nucleoside triphosphate hydrolases"/>
    <property type="match status" value="2"/>
</dbReference>
<dbReference type="SUPFAM" id="SSF53335">
    <property type="entry name" value="S-adenosyl-L-methionine-dependent methyltransferases"/>
    <property type="match status" value="1"/>
</dbReference>
<dbReference type="SMART" id="SM00487">
    <property type="entry name" value="DEXDc"/>
    <property type="match status" value="1"/>
</dbReference>
<dbReference type="InterPro" id="IPR001650">
    <property type="entry name" value="Helicase_C-like"/>
</dbReference>
<proteinExistence type="predicted"/>
<keyword evidence="3" id="KW-0547">Nucleotide-binding</keyword>
<protein>
    <submittedName>
        <fullName evidence="3">DEAD/DEAH box helicase family protein</fullName>
    </submittedName>
</protein>
<keyword evidence="3" id="KW-0347">Helicase</keyword>
<dbReference type="InterPro" id="IPR029063">
    <property type="entry name" value="SAM-dependent_MTases_sf"/>
</dbReference>
<gene>
    <name evidence="3" type="ORF">HPE63_14705</name>
</gene>
<evidence type="ECO:0000313" key="4">
    <source>
        <dbReference type="Proteomes" id="UP000598350"/>
    </source>
</evidence>
<dbReference type="RefSeq" id="WP_188315044.1">
    <property type="nucleotide sequence ID" value="NZ_JABTCG010000005.1"/>
</dbReference>
<sequence length="1673" mass="192311">MRTQELSMILEAIKSGNPKNLYINNGGLAQLGEHLFYPKKGREEQQKELLHILKNSFPETYGTFLESLKKYHLTSYYTPKSIVEYKISLLKSASFEPTTILEPSAGNGAYVQILKSAFPKASIVAIEPDLLSYEILKNNNLQSTNVTVLNTTFEAYYLQHKDKTFFDLVISNIPFGDIPIENAFEHDYITNPVLKNVGNYFNIYAPEMCSMGGVTALLISSAFNEKSIYSGLRESILMRNDLILANRFNNVLFKEEKTKVVSDLLLYQRIWNKSGLTSNEKLFADTVSIDLGQGPHTTNAFFNQFPHQVNGEVVQGYFHGRPNLTVKPDAEQLSKFLDRQLYSFECDLHNALANAPVSNVLKAKANSTNQDVPKVPEISHSLVTSVSKKQEIIKLGDKYVENYTRLFFGSFNFDAIGNLWYYQDTYTKTKVPYKVQELVSDYVRLRNNLILLQLNSEKGLLDNMMLQKTFQEVDYQLDLFHFKWTSLDAHRVFLKEDFYFSRIRSTTEAHIQGKGYGKNPNFTFTNFLKAIPQKTSNLAIPSKKEPKDNGIEVIEHRTPLELVKTQFDQTGKIDIEKVAIAFKKSEKELLLEGLSKKNFSVQPNYNGGEIQYEVVPYFIFTSGLIDDKIGQMQKSIPPYGLDGNVLIAALNKVKPPHLPLEAIEFNFESHFIPIHAKEAFLRQLINETVKINIGQFSSTLTLLFAQEYNQEAHERFSVVLDKEVRAGYKRILQCFSENKYPVIFSSYKDAQGKTIKKLDKDATLMAQNIYEELQLHFKSFIESDEHLKLEIEQNYYQAFLADVNLKVPKDWLRFPKTLVHEPYQHQIDSVLFGLSRGSALNDHQVGKGKTLSMALLAYKLKQQGKSRKTILLTLKSVAPQLEREIRSNFPQLNILRLDSKNMAKSKRAKTLTSLAANKRIDLVIAEHGHLKQIPKQREFVLEILESKIRMIDQDLQTAKEFGNLRESKKMIKGLIKRKANLEEKLKHTLRTLDEKKEGETTLSDLQLDAILIDEAHYFKNIGFTTRHQNVSGLNNNADNLQNLDLEISIASIHQRVGADKNIFFYSGTPLKNSVTELYAYQRYLIPQELKRKQIYNFDAWASIFLKQSVSIEPNIFGDPRMHARFRYFINLPELSKMYNSFTHICRDKHFKTHNLQLDRDFVILESSPAYEELKTASLDFTKNRNQKALFTIPIYNESQMKSAHITALNINRSLLIDPLSKDNISISFSETDQFKLRRIGSDIAALYHQTSPHKGVCLVFSDLNVWKPNQYNTYSTLAKLLMDEHQIPKTEIAFAQERKAKNTTEKFQRDINEGNIRIAMGSTQVLGTGTNIQKRVVGIFHMDIPYSPDAFDQRAGRGLRKGNEIAKQYNNMVVERFYGIKDTTDIFSYSLNTHKEKFREQIREADPNQRVYDDLIPDDKNLSYAQMQAALIGDMEQFQMVKLSDDLKFLQAQKRLFELNKANSFKTIDRIMSENKEIKTQLVELEHTRNIMGPDLIAELVSESPFFEPLSIIKKLVQGSSLEFEIDGCDNAKQKLEHLNKTLVSKSRINVNHNARVLVTFLPAIRANLVFVADYVPSQKHYLFSYGLELKHCTIHGKRQQKFDTEKIHLQLLSLLKKVNSEIRMKKFDFNHNLKSLETHQKKVTIGFPKEKQVKISALKAEINSVQRKRAIG</sequence>
<dbReference type="InterPro" id="IPR052933">
    <property type="entry name" value="DNA_Protect_Modify"/>
</dbReference>
<dbReference type="CDD" id="cd02440">
    <property type="entry name" value="AdoMet_MTases"/>
    <property type="match status" value="1"/>
</dbReference>
<dbReference type="Pfam" id="PF00271">
    <property type="entry name" value="Helicase_C"/>
    <property type="match status" value="1"/>
</dbReference>
<dbReference type="PROSITE" id="PS51194">
    <property type="entry name" value="HELICASE_CTER"/>
    <property type="match status" value="1"/>
</dbReference>
<accession>A0ABR7VE65</accession>
<dbReference type="InterPro" id="IPR027417">
    <property type="entry name" value="P-loop_NTPase"/>
</dbReference>
<dbReference type="Gene3D" id="3.40.50.150">
    <property type="entry name" value="Vaccinia Virus protein VP39"/>
    <property type="match status" value="1"/>
</dbReference>
<dbReference type="PRINTS" id="PR00507">
    <property type="entry name" value="N12N6MTFRASE"/>
</dbReference>
<dbReference type="GO" id="GO:0004386">
    <property type="term" value="F:helicase activity"/>
    <property type="evidence" value="ECO:0007669"/>
    <property type="project" value="UniProtKB-KW"/>
</dbReference>